<geneLocation type="plasmid" evidence="4">
    <name>1</name>
</geneLocation>
<evidence type="ECO:0000256" key="1">
    <source>
        <dbReference type="ARBA" id="ARBA00006525"/>
    </source>
</evidence>
<evidence type="ECO:0000259" key="2">
    <source>
        <dbReference type="Pfam" id="PF02481"/>
    </source>
</evidence>
<dbReference type="PATRIC" id="fig|1435356.3.peg.5324"/>
<dbReference type="EMBL" id="CP006997">
    <property type="protein sequence ID" value="AHD24217.1"/>
    <property type="molecule type" value="Genomic_DNA"/>
</dbReference>
<sequence>MSVLDPMFPRRLHDIMQTPPFLFAQGHLIPDDQGFSVVGSRKASPEGEGFAREIATYLAGEGLTVVSGMAAGIDTAAHQAALAVGGRTVAFVATGVNRTYPAQNRHLHESIADLGLVLSQFWPDAPPQKHTFLMRNALMSGYGLASIIVEAGETSGARAQARMAVEHGRPVILTESVVARNHWAKTLIQQRGVHLATDMTDIDRLVTQIREEPVRVDSALRELALTHR</sequence>
<dbReference type="PANTHER" id="PTHR43022:SF1">
    <property type="entry name" value="PROTEIN SMF"/>
    <property type="match status" value="1"/>
</dbReference>
<dbReference type="SUPFAM" id="SSF102405">
    <property type="entry name" value="MCP/YpsA-like"/>
    <property type="match status" value="1"/>
</dbReference>
<dbReference type="eggNOG" id="COG0758">
    <property type="taxonomic scope" value="Bacteria"/>
</dbReference>
<dbReference type="Gene3D" id="3.40.50.450">
    <property type="match status" value="1"/>
</dbReference>
<dbReference type="InterPro" id="IPR057666">
    <property type="entry name" value="DrpA_SLOG"/>
</dbReference>
<dbReference type="Pfam" id="PF02481">
    <property type="entry name" value="DNA_processg_A"/>
    <property type="match status" value="1"/>
</dbReference>
<dbReference type="Proteomes" id="UP000018781">
    <property type="component" value="Plasmid unnamed"/>
</dbReference>
<evidence type="ECO:0000313" key="4">
    <source>
        <dbReference type="Proteomes" id="UP000018781"/>
    </source>
</evidence>
<evidence type="ECO:0000313" key="3">
    <source>
        <dbReference type="EMBL" id="AHD24217.1"/>
    </source>
</evidence>
<feature type="domain" description="Smf/DprA SLOG" evidence="2">
    <location>
        <begin position="3"/>
        <end position="202"/>
    </location>
</feature>
<dbReference type="InterPro" id="IPR003488">
    <property type="entry name" value="DprA"/>
</dbReference>
<accession>V9XS36</accession>
<dbReference type="AlphaFoldDB" id="V9XS36"/>
<organism evidence="3 4">
    <name type="scientific">Rhodococcus pyridinivorans SB3094</name>
    <dbReference type="NCBI Taxonomy" id="1435356"/>
    <lineage>
        <taxon>Bacteria</taxon>
        <taxon>Bacillati</taxon>
        <taxon>Actinomycetota</taxon>
        <taxon>Actinomycetes</taxon>
        <taxon>Mycobacteriales</taxon>
        <taxon>Nocardiaceae</taxon>
        <taxon>Rhodococcus</taxon>
    </lineage>
</organism>
<dbReference type="HOGENOM" id="CLU_029601_3_4_11"/>
<keyword evidence="3" id="KW-0614">Plasmid</keyword>
<protein>
    <recommendedName>
        <fullName evidence="2">Smf/DprA SLOG domain-containing protein</fullName>
    </recommendedName>
</protein>
<reference evidence="3 4" key="1">
    <citation type="journal article" date="2014" name="Genome Announc.">
        <title>Complete Genome of Rhodococcus pyridinivorans SB3094, a Methyl-Ethyl-Ketone-Degrading Bacterium Used for Bioaugmentation.</title>
        <authorList>
            <person name="Dueholm M.S."/>
            <person name="Albertsen M."/>
            <person name="D'Imperio S."/>
            <person name="Tale V.P."/>
            <person name="Lewis D."/>
            <person name="Nielsen P.H."/>
            <person name="Nielsen J.L."/>
        </authorList>
    </citation>
    <scope>NUCLEOTIDE SEQUENCE [LARGE SCALE GENOMIC DNA]</scope>
    <source>
        <strain evidence="4">SB3094</strain>
        <plasmid evidence="4">1</plasmid>
    </source>
</reference>
<name>V9XS36_9NOCA</name>
<dbReference type="PANTHER" id="PTHR43022">
    <property type="entry name" value="PROTEIN SMF"/>
    <property type="match status" value="1"/>
</dbReference>
<dbReference type="KEGG" id="rpy:Y013_26460"/>
<dbReference type="GO" id="GO:0009294">
    <property type="term" value="P:DNA-mediated transformation"/>
    <property type="evidence" value="ECO:0007669"/>
    <property type="project" value="InterPro"/>
</dbReference>
<proteinExistence type="inferred from homology"/>
<comment type="similarity">
    <text evidence="1">Belongs to the DprA/Smf family.</text>
</comment>
<gene>
    <name evidence="3" type="ORF">Y013_26460</name>
</gene>